<dbReference type="AlphaFoldDB" id="X0VQS6"/>
<dbReference type="EMBL" id="BARS01036948">
    <property type="protein sequence ID" value="GAG20754.1"/>
    <property type="molecule type" value="Genomic_DNA"/>
</dbReference>
<gene>
    <name evidence="1" type="ORF">S01H1_56719</name>
</gene>
<accession>X0VQS6</accession>
<evidence type="ECO:0008006" key="2">
    <source>
        <dbReference type="Google" id="ProtNLM"/>
    </source>
</evidence>
<sequence>LGLFTVRQIVEAHGGRVDISNLTDPTTVTVRLPKWLKDRSP</sequence>
<name>X0VQS6_9ZZZZ</name>
<feature type="non-terminal residue" evidence="1">
    <location>
        <position position="1"/>
    </location>
</feature>
<organism evidence="1">
    <name type="scientific">marine sediment metagenome</name>
    <dbReference type="NCBI Taxonomy" id="412755"/>
    <lineage>
        <taxon>unclassified sequences</taxon>
        <taxon>metagenomes</taxon>
        <taxon>ecological metagenomes</taxon>
    </lineage>
</organism>
<comment type="caution">
    <text evidence="1">The sequence shown here is derived from an EMBL/GenBank/DDBJ whole genome shotgun (WGS) entry which is preliminary data.</text>
</comment>
<reference evidence="1" key="1">
    <citation type="journal article" date="2014" name="Front. Microbiol.">
        <title>High frequency of phylogenetically diverse reductive dehalogenase-homologous genes in deep subseafloor sedimentary metagenomes.</title>
        <authorList>
            <person name="Kawai M."/>
            <person name="Futagami T."/>
            <person name="Toyoda A."/>
            <person name="Takaki Y."/>
            <person name="Nishi S."/>
            <person name="Hori S."/>
            <person name="Arai W."/>
            <person name="Tsubouchi T."/>
            <person name="Morono Y."/>
            <person name="Uchiyama I."/>
            <person name="Ito T."/>
            <person name="Fujiyama A."/>
            <person name="Inagaki F."/>
            <person name="Takami H."/>
        </authorList>
    </citation>
    <scope>NUCLEOTIDE SEQUENCE</scope>
    <source>
        <strain evidence="1">Expedition CK06-06</strain>
    </source>
</reference>
<dbReference type="Gene3D" id="3.30.565.10">
    <property type="entry name" value="Histidine kinase-like ATPase, C-terminal domain"/>
    <property type="match status" value="1"/>
</dbReference>
<protein>
    <recommendedName>
        <fullName evidence="2">Histidine kinase/HSP90-like ATPase domain-containing protein</fullName>
    </recommendedName>
</protein>
<evidence type="ECO:0000313" key="1">
    <source>
        <dbReference type="EMBL" id="GAG20754.1"/>
    </source>
</evidence>
<proteinExistence type="predicted"/>
<dbReference type="InterPro" id="IPR036890">
    <property type="entry name" value="HATPase_C_sf"/>
</dbReference>
<dbReference type="SUPFAM" id="SSF55874">
    <property type="entry name" value="ATPase domain of HSP90 chaperone/DNA topoisomerase II/histidine kinase"/>
    <property type="match status" value="1"/>
</dbReference>